<comment type="caution">
    <text evidence="1">The sequence shown here is derived from an EMBL/GenBank/DDBJ whole genome shotgun (WGS) entry which is preliminary data.</text>
</comment>
<protein>
    <submittedName>
        <fullName evidence="1">Uncharacterized protein</fullName>
    </submittedName>
</protein>
<reference evidence="1" key="1">
    <citation type="submission" date="2023-04" db="EMBL/GenBank/DDBJ databases">
        <authorList>
            <consortium name="ELIXIR-Norway"/>
        </authorList>
    </citation>
    <scope>NUCLEOTIDE SEQUENCE [LARGE SCALE GENOMIC DNA]</scope>
</reference>
<evidence type="ECO:0000313" key="2">
    <source>
        <dbReference type="Proteomes" id="UP001176941"/>
    </source>
</evidence>
<accession>A0ABN8XIB6</accession>
<organism evidence="1 2">
    <name type="scientific">Rangifer tarandus platyrhynchus</name>
    <name type="common">Svalbard reindeer</name>
    <dbReference type="NCBI Taxonomy" id="3082113"/>
    <lineage>
        <taxon>Eukaryota</taxon>
        <taxon>Metazoa</taxon>
        <taxon>Chordata</taxon>
        <taxon>Craniata</taxon>
        <taxon>Vertebrata</taxon>
        <taxon>Euteleostomi</taxon>
        <taxon>Mammalia</taxon>
        <taxon>Eutheria</taxon>
        <taxon>Laurasiatheria</taxon>
        <taxon>Artiodactyla</taxon>
        <taxon>Ruminantia</taxon>
        <taxon>Pecora</taxon>
        <taxon>Cervidae</taxon>
        <taxon>Odocoileinae</taxon>
        <taxon>Rangifer</taxon>
    </lineage>
</organism>
<dbReference type="EMBL" id="CATKSN020000145">
    <property type="protein sequence ID" value="CAI9149140.1"/>
    <property type="molecule type" value="Genomic_DNA"/>
</dbReference>
<keyword evidence="2" id="KW-1185">Reference proteome</keyword>
<gene>
    <name evidence="1" type="ORF">MRATA1EN1_LOCUS30758</name>
</gene>
<evidence type="ECO:0000313" key="1">
    <source>
        <dbReference type="EMBL" id="CAI9149140.1"/>
    </source>
</evidence>
<name>A0ABN8XIB6_RANTA</name>
<sequence>MCTANTSERAFYRLRILLAQRRKNAWNVLRIWGSRRILRSREVRLLTKAYAADALECACGEVSFCSVSGVPCSASLVAVTDVSVEVLQHGKRECILKISAGRRVDVLEKCTSIIPDFRSHNYLTSSLMRYCLRSGYTTSLSVRVASSMCR</sequence>
<proteinExistence type="predicted"/>
<dbReference type="Proteomes" id="UP001176941">
    <property type="component" value="Unassembled WGS sequence"/>
</dbReference>